<dbReference type="Proteomes" id="UP001597097">
    <property type="component" value="Unassembled WGS sequence"/>
</dbReference>
<feature type="transmembrane region" description="Helical" evidence="2">
    <location>
        <begin position="292"/>
        <end position="318"/>
    </location>
</feature>
<dbReference type="RefSeq" id="WP_219527749.1">
    <property type="nucleotide sequence ID" value="NZ_JAHKRM010000003.1"/>
</dbReference>
<protein>
    <submittedName>
        <fullName evidence="3">Uncharacterized protein</fullName>
    </submittedName>
</protein>
<comment type="caution">
    <text evidence="3">The sequence shown here is derived from an EMBL/GenBank/DDBJ whole genome shotgun (WGS) entry which is preliminary data.</text>
</comment>
<keyword evidence="4" id="KW-1185">Reference proteome</keyword>
<feature type="compositionally biased region" description="Low complexity" evidence="1">
    <location>
        <begin position="76"/>
        <end position="85"/>
    </location>
</feature>
<evidence type="ECO:0000256" key="2">
    <source>
        <dbReference type="SAM" id="Phobius"/>
    </source>
</evidence>
<evidence type="ECO:0000313" key="3">
    <source>
        <dbReference type="EMBL" id="MFD1536786.1"/>
    </source>
</evidence>
<gene>
    <name evidence="3" type="ORF">ACFSJ0_07070</name>
</gene>
<keyword evidence="2" id="KW-0812">Transmembrane</keyword>
<keyword evidence="2" id="KW-1133">Transmembrane helix</keyword>
<dbReference type="EMBL" id="JBHUCM010000007">
    <property type="protein sequence ID" value="MFD1536786.1"/>
    <property type="molecule type" value="Genomic_DNA"/>
</dbReference>
<feature type="region of interest" description="Disordered" evidence="1">
    <location>
        <begin position="75"/>
        <end position="123"/>
    </location>
</feature>
<evidence type="ECO:0000256" key="1">
    <source>
        <dbReference type="SAM" id="MobiDB-lite"/>
    </source>
</evidence>
<name>A0ABW4G4C0_9ACTN</name>
<accession>A0ABW4G4C0</accession>
<keyword evidence="2" id="KW-0472">Membrane</keyword>
<sequence length="324" mass="33546">MIERADQLILNYVSAAADAAHGVLKPDQRLDFAKRLRARIEVERQGSQNPRQVVKVLARFGDPVALVEREARRLAETAPDAASAARARRPAEAGPGVVSGAHSGTPSGTAARVAPGAARGTVTPGAVAKAERVAGAGGATPFFPKIADDVAPPPGAQLGRRLAEDLLSWRPARGLPFAGLRQTGMSGANRTATGGRGAPADATGIVKEYPRETAAMAILVLAALLIPFGLPAVAIFRVPVLVWAFGAVLVAFSEGWVLRDRVIGVGAPLLGYTLGGALVGGLRVGAEPGVQAFVVQFFDVSGLMFMIGTGLGVAWLAYRLLDSR</sequence>
<organism evidence="3 4">
    <name type="scientific">Nonomuraea guangzhouensis</name>
    <dbReference type="NCBI Taxonomy" id="1291555"/>
    <lineage>
        <taxon>Bacteria</taxon>
        <taxon>Bacillati</taxon>
        <taxon>Actinomycetota</taxon>
        <taxon>Actinomycetes</taxon>
        <taxon>Streptosporangiales</taxon>
        <taxon>Streptosporangiaceae</taxon>
        <taxon>Nonomuraea</taxon>
    </lineage>
</organism>
<feature type="transmembrane region" description="Helical" evidence="2">
    <location>
        <begin position="240"/>
        <end position="258"/>
    </location>
</feature>
<proteinExistence type="predicted"/>
<evidence type="ECO:0000313" key="4">
    <source>
        <dbReference type="Proteomes" id="UP001597097"/>
    </source>
</evidence>
<feature type="transmembrane region" description="Helical" evidence="2">
    <location>
        <begin position="265"/>
        <end position="286"/>
    </location>
</feature>
<reference evidence="4" key="1">
    <citation type="journal article" date="2019" name="Int. J. Syst. Evol. Microbiol.">
        <title>The Global Catalogue of Microorganisms (GCM) 10K type strain sequencing project: providing services to taxonomists for standard genome sequencing and annotation.</title>
        <authorList>
            <consortium name="The Broad Institute Genomics Platform"/>
            <consortium name="The Broad Institute Genome Sequencing Center for Infectious Disease"/>
            <person name="Wu L."/>
            <person name="Ma J."/>
        </authorList>
    </citation>
    <scope>NUCLEOTIDE SEQUENCE [LARGE SCALE GENOMIC DNA]</scope>
    <source>
        <strain evidence="4">CGMCC 1.15399</strain>
    </source>
</reference>
<feature type="transmembrane region" description="Helical" evidence="2">
    <location>
        <begin position="214"/>
        <end position="234"/>
    </location>
</feature>